<keyword evidence="8" id="KW-0328">Glycosyltransferase</keyword>
<evidence type="ECO:0000256" key="17">
    <source>
        <dbReference type="ARBA" id="ARBA00049902"/>
    </source>
</evidence>
<evidence type="ECO:0000256" key="7">
    <source>
        <dbReference type="ARBA" id="ARBA00022670"/>
    </source>
</evidence>
<dbReference type="GO" id="GO:0008360">
    <property type="term" value="P:regulation of cell shape"/>
    <property type="evidence" value="ECO:0007669"/>
    <property type="project" value="UniProtKB-KW"/>
</dbReference>
<gene>
    <name evidence="22" type="ORF">D6B99_05835</name>
</gene>
<keyword evidence="10" id="KW-0378">Hydrolase</keyword>
<name>A0A386HN48_9BACT</name>
<feature type="domain" description="Penicillin-binding protein transpeptidase" evidence="20">
    <location>
        <begin position="421"/>
        <end position="663"/>
    </location>
</feature>
<dbReference type="GO" id="GO:0071555">
    <property type="term" value="P:cell wall organization"/>
    <property type="evidence" value="ECO:0007669"/>
    <property type="project" value="UniProtKB-KW"/>
</dbReference>
<comment type="subcellular location">
    <subcellularLocation>
        <location evidence="1">Cell membrane</location>
    </subcellularLocation>
</comment>
<evidence type="ECO:0000256" key="14">
    <source>
        <dbReference type="ARBA" id="ARBA00023268"/>
    </source>
</evidence>
<evidence type="ECO:0000256" key="5">
    <source>
        <dbReference type="ARBA" id="ARBA00022475"/>
    </source>
</evidence>
<dbReference type="InterPro" id="IPR036950">
    <property type="entry name" value="PBP_transglycosylase"/>
</dbReference>
<dbReference type="AlphaFoldDB" id="A0A386HN48"/>
<evidence type="ECO:0000256" key="13">
    <source>
        <dbReference type="ARBA" id="ARBA00023136"/>
    </source>
</evidence>
<dbReference type="EMBL" id="CP032489">
    <property type="protein sequence ID" value="AYD47173.1"/>
    <property type="molecule type" value="Genomic_DNA"/>
</dbReference>
<evidence type="ECO:0000256" key="19">
    <source>
        <dbReference type="SAM" id="Phobius"/>
    </source>
</evidence>
<dbReference type="OrthoDB" id="9766909at2"/>
<keyword evidence="5" id="KW-1003">Cell membrane</keyword>
<comment type="similarity">
    <text evidence="4">In the N-terminal section; belongs to the glycosyltransferase 51 family.</text>
</comment>
<feature type="transmembrane region" description="Helical" evidence="19">
    <location>
        <begin position="20"/>
        <end position="44"/>
    </location>
</feature>
<accession>A0A386HN48</accession>
<dbReference type="GO" id="GO:0005886">
    <property type="term" value="C:plasma membrane"/>
    <property type="evidence" value="ECO:0007669"/>
    <property type="project" value="UniProtKB-SubCell"/>
</dbReference>
<feature type="domain" description="Glycosyl transferase family 51" evidence="21">
    <location>
        <begin position="71"/>
        <end position="243"/>
    </location>
</feature>
<keyword evidence="12" id="KW-0573">Peptidoglycan synthesis</keyword>
<evidence type="ECO:0000256" key="11">
    <source>
        <dbReference type="ARBA" id="ARBA00022960"/>
    </source>
</evidence>
<dbReference type="Pfam" id="PF00912">
    <property type="entry name" value="Transgly"/>
    <property type="match status" value="1"/>
</dbReference>
<sequence>MEKKTPTSTPQKHRNKAVRILWLIFLCGILGVSIILLMANYGLLGEMPSIEQLQNPNASEASQIYADDGSLMGKVYLQDRINVSFDQISPHVIEALIATEDERFYEHNGIDPRSLARAVFSLGGEGGASTITMQTAKNLFTDYKRNAFIRIFQKIKESIIAVKLERNFTKNEILTLYLNTVPFGSNVYGIRNAARTFFQVDPSQLSIAQSAVLIGMLKASTTYNPHLHPDKSLLRRNIVINQMVRNNFVSAKEGEAIKAQPIKLDYHKLNEANGIAPYFRMILVEQLKEWCKTHTKPDGTNYDLYTDGLKVYTTINPTLQKYAEEAVAKHLSYMQQLLNQQGDIKSGSVWKGHERTLIWAMKHSSRWQNEKEDGMSDEDIEKTFHVKTPMRVFAWNPKRYTDTIMTPYDSIKYHRQMLQAGFMAMDPISGEVKAWVGGINFRTYKYDHVNINTKRQVGSTIKPLLYSLAIEKAGFTPNTLVQDVQQYFKGYGNVPATTTTCTGETIPMSQALAESRNCATAYIMKQLGDGNVGAVKFVDFLKTCGISAKIEPYPSIALGSGETSLIEMMQAYSMFPGRGFNVQPMTITRIEDAHHHVLFTNTPKRKEVISDITASSLVSMMEDVINYGTGRRMSRYGVDGDIAGKTGTTNDNSDAWFIGYTPQLLAGVWTGCDDRFIRFQSTSEGQGSSVALPIWAYFFHKAQNDPSTGINAQQRFNNSNNLDNGAQSLIYDWAHNIKDTTLNGEQNEMKTNQSNIGPESDTEAGSSNDLPLIGGSGTEAKQPPKAIMPPKPLKGIKPVKK</sequence>
<dbReference type="InterPro" id="IPR023346">
    <property type="entry name" value="Lysozyme-like_dom_sf"/>
</dbReference>
<keyword evidence="9" id="KW-0808">Transferase</keyword>
<dbReference type="PANTHER" id="PTHR32282">
    <property type="entry name" value="BINDING PROTEIN TRANSPEPTIDASE, PUTATIVE-RELATED"/>
    <property type="match status" value="1"/>
</dbReference>
<keyword evidence="14" id="KW-0511">Multifunctional enzyme</keyword>
<comment type="similarity">
    <text evidence="3">In the C-terminal section; belongs to the transpeptidase family.</text>
</comment>
<evidence type="ECO:0000256" key="12">
    <source>
        <dbReference type="ARBA" id="ARBA00022984"/>
    </source>
</evidence>
<dbReference type="GO" id="GO:0008658">
    <property type="term" value="F:penicillin binding"/>
    <property type="evidence" value="ECO:0007669"/>
    <property type="project" value="InterPro"/>
</dbReference>
<dbReference type="PANTHER" id="PTHR32282:SF11">
    <property type="entry name" value="PENICILLIN-BINDING PROTEIN 1B"/>
    <property type="match status" value="1"/>
</dbReference>
<comment type="catalytic activity">
    <reaction evidence="16">
        <text>Preferential cleavage: (Ac)2-L-Lys-D-Ala-|-D-Ala. Also transpeptidation of peptidyl-alanyl moieties that are N-acyl substituents of D-alanine.</text>
        <dbReference type="EC" id="3.4.16.4"/>
    </reaction>
</comment>
<evidence type="ECO:0000256" key="16">
    <source>
        <dbReference type="ARBA" id="ARBA00034000"/>
    </source>
</evidence>
<keyword evidence="6" id="KW-0121">Carboxypeptidase</keyword>
<evidence type="ECO:0000256" key="8">
    <source>
        <dbReference type="ARBA" id="ARBA00022676"/>
    </source>
</evidence>
<keyword evidence="13 19" id="KW-0472">Membrane</keyword>
<evidence type="ECO:0000256" key="3">
    <source>
        <dbReference type="ARBA" id="ARBA00007090"/>
    </source>
</evidence>
<evidence type="ECO:0000313" key="23">
    <source>
        <dbReference type="Proteomes" id="UP000266118"/>
    </source>
</evidence>
<dbReference type="InterPro" id="IPR012338">
    <property type="entry name" value="Beta-lactam/transpept-like"/>
</dbReference>
<dbReference type="InterPro" id="IPR001460">
    <property type="entry name" value="PCN-bd_Tpept"/>
</dbReference>
<organism evidence="22 23">
    <name type="scientific">Arachidicoccus soli</name>
    <dbReference type="NCBI Taxonomy" id="2341117"/>
    <lineage>
        <taxon>Bacteria</taxon>
        <taxon>Pseudomonadati</taxon>
        <taxon>Bacteroidota</taxon>
        <taxon>Chitinophagia</taxon>
        <taxon>Chitinophagales</taxon>
        <taxon>Chitinophagaceae</taxon>
        <taxon>Arachidicoccus</taxon>
    </lineage>
</organism>
<dbReference type="SUPFAM" id="SSF56601">
    <property type="entry name" value="beta-lactamase/transpeptidase-like"/>
    <property type="match status" value="1"/>
</dbReference>
<keyword evidence="19" id="KW-1133">Transmembrane helix</keyword>
<evidence type="ECO:0000259" key="20">
    <source>
        <dbReference type="Pfam" id="PF00905"/>
    </source>
</evidence>
<dbReference type="InterPro" id="IPR001264">
    <property type="entry name" value="Glyco_trans_51"/>
</dbReference>
<dbReference type="InterPro" id="IPR050396">
    <property type="entry name" value="Glycosyltr_51/Transpeptidase"/>
</dbReference>
<keyword evidence="23" id="KW-1185">Reference proteome</keyword>
<dbReference type="Gene3D" id="3.40.710.10">
    <property type="entry name" value="DD-peptidase/beta-lactamase superfamily"/>
    <property type="match status" value="2"/>
</dbReference>
<feature type="compositionally biased region" description="Polar residues" evidence="18">
    <location>
        <begin position="742"/>
        <end position="769"/>
    </location>
</feature>
<dbReference type="GO" id="GO:0008955">
    <property type="term" value="F:peptidoglycan glycosyltransferase activity"/>
    <property type="evidence" value="ECO:0007669"/>
    <property type="project" value="UniProtKB-EC"/>
</dbReference>
<dbReference type="RefSeq" id="WP_119986004.1">
    <property type="nucleotide sequence ID" value="NZ_CP032489.1"/>
</dbReference>
<evidence type="ECO:0000256" key="2">
    <source>
        <dbReference type="ARBA" id="ARBA00004752"/>
    </source>
</evidence>
<comment type="pathway">
    <text evidence="2">Cell wall biogenesis; peptidoglycan biosynthesis.</text>
</comment>
<dbReference type="Proteomes" id="UP000266118">
    <property type="component" value="Chromosome"/>
</dbReference>
<dbReference type="GO" id="GO:0009002">
    <property type="term" value="F:serine-type D-Ala-D-Ala carboxypeptidase activity"/>
    <property type="evidence" value="ECO:0007669"/>
    <property type="project" value="UniProtKB-EC"/>
</dbReference>
<evidence type="ECO:0000256" key="1">
    <source>
        <dbReference type="ARBA" id="ARBA00004236"/>
    </source>
</evidence>
<keyword evidence="19" id="KW-0812">Transmembrane</keyword>
<dbReference type="Gene3D" id="1.10.3810.10">
    <property type="entry name" value="Biosynthetic peptidoglycan transglycosylase-like"/>
    <property type="match status" value="1"/>
</dbReference>
<evidence type="ECO:0000256" key="15">
    <source>
        <dbReference type="ARBA" id="ARBA00023316"/>
    </source>
</evidence>
<feature type="region of interest" description="Disordered" evidence="18">
    <location>
        <begin position="742"/>
        <end position="801"/>
    </location>
</feature>
<dbReference type="GO" id="GO:0009252">
    <property type="term" value="P:peptidoglycan biosynthetic process"/>
    <property type="evidence" value="ECO:0007669"/>
    <property type="project" value="UniProtKB-KW"/>
</dbReference>
<proteinExistence type="inferred from homology"/>
<dbReference type="GO" id="GO:0006508">
    <property type="term" value="P:proteolysis"/>
    <property type="evidence" value="ECO:0007669"/>
    <property type="project" value="UniProtKB-KW"/>
</dbReference>
<evidence type="ECO:0000256" key="18">
    <source>
        <dbReference type="SAM" id="MobiDB-lite"/>
    </source>
</evidence>
<protein>
    <submittedName>
        <fullName evidence="22">Penicillin-binding protein</fullName>
    </submittedName>
</protein>
<keyword evidence="7" id="KW-0645">Protease</keyword>
<evidence type="ECO:0000259" key="21">
    <source>
        <dbReference type="Pfam" id="PF00912"/>
    </source>
</evidence>
<evidence type="ECO:0000256" key="6">
    <source>
        <dbReference type="ARBA" id="ARBA00022645"/>
    </source>
</evidence>
<keyword evidence="15" id="KW-0961">Cell wall biogenesis/degradation</keyword>
<dbReference type="Pfam" id="PF00905">
    <property type="entry name" value="Transpeptidase"/>
    <property type="match status" value="1"/>
</dbReference>
<evidence type="ECO:0000256" key="9">
    <source>
        <dbReference type="ARBA" id="ARBA00022679"/>
    </source>
</evidence>
<evidence type="ECO:0000313" key="22">
    <source>
        <dbReference type="EMBL" id="AYD47173.1"/>
    </source>
</evidence>
<dbReference type="SUPFAM" id="SSF53955">
    <property type="entry name" value="Lysozyme-like"/>
    <property type="match status" value="1"/>
</dbReference>
<evidence type="ECO:0000256" key="10">
    <source>
        <dbReference type="ARBA" id="ARBA00022801"/>
    </source>
</evidence>
<dbReference type="KEGG" id="ark:D6B99_05835"/>
<comment type="catalytic activity">
    <reaction evidence="17">
        <text>[GlcNAc-(1-&gt;4)-Mur2Ac(oyl-L-Ala-gamma-D-Glu-L-Lys-D-Ala-D-Ala)](n)-di-trans,octa-cis-undecaprenyl diphosphate + beta-D-GlcNAc-(1-&gt;4)-Mur2Ac(oyl-L-Ala-gamma-D-Glu-L-Lys-D-Ala-D-Ala)-di-trans,octa-cis-undecaprenyl diphosphate = [GlcNAc-(1-&gt;4)-Mur2Ac(oyl-L-Ala-gamma-D-Glu-L-Lys-D-Ala-D-Ala)](n+1)-di-trans,octa-cis-undecaprenyl diphosphate + di-trans,octa-cis-undecaprenyl diphosphate + H(+)</text>
        <dbReference type="Rhea" id="RHEA:23708"/>
        <dbReference type="Rhea" id="RHEA-COMP:9602"/>
        <dbReference type="Rhea" id="RHEA-COMP:9603"/>
        <dbReference type="ChEBI" id="CHEBI:15378"/>
        <dbReference type="ChEBI" id="CHEBI:58405"/>
        <dbReference type="ChEBI" id="CHEBI:60033"/>
        <dbReference type="ChEBI" id="CHEBI:78435"/>
        <dbReference type="EC" id="2.4.99.28"/>
    </reaction>
</comment>
<reference evidence="22 23" key="1">
    <citation type="submission" date="2018-09" db="EMBL/GenBank/DDBJ databases">
        <title>Arachidicoccus sp. nov., a bacterium isolated from soil.</title>
        <authorList>
            <person name="Weon H.-Y."/>
            <person name="Kwon S.-W."/>
            <person name="Lee S.A."/>
        </authorList>
    </citation>
    <scope>NUCLEOTIDE SEQUENCE [LARGE SCALE GENOMIC DNA]</scope>
    <source>
        <strain evidence="22 23">KIS59-12</strain>
    </source>
</reference>
<evidence type="ECO:0000256" key="4">
    <source>
        <dbReference type="ARBA" id="ARBA00007739"/>
    </source>
</evidence>
<dbReference type="GO" id="GO:0030288">
    <property type="term" value="C:outer membrane-bounded periplasmic space"/>
    <property type="evidence" value="ECO:0007669"/>
    <property type="project" value="TreeGrafter"/>
</dbReference>
<keyword evidence="11" id="KW-0133">Cell shape</keyword>